<feature type="region of interest" description="Disordered" evidence="1">
    <location>
        <begin position="1"/>
        <end position="45"/>
    </location>
</feature>
<feature type="transmembrane region" description="Helical" evidence="2">
    <location>
        <begin position="215"/>
        <end position="237"/>
    </location>
</feature>
<keyword evidence="2" id="KW-1133">Transmembrane helix</keyword>
<name>A0AAN7GEM2_9MYRT</name>
<evidence type="ECO:0000313" key="4">
    <source>
        <dbReference type="EMBL" id="KAK4744176.1"/>
    </source>
</evidence>
<keyword evidence="5" id="KW-1185">Reference proteome</keyword>
<dbReference type="EMBL" id="JAXIOK010000022">
    <property type="protein sequence ID" value="KAK4744176.1"/>
    <property type="molecule type" value="Genomic_DNA"/>
</dbReference>
<evidence type="ECO:0000313" key="5">
    <source>
        <dbReference type="Proteomes" id="UP001345219"/>
    </source>
</evidence>
<dbReference type="Pfam" id="PF24867">
    <property type="entry name" value="DUF7733"/>
    <property type="match status" value="1"/>
</dbReference>
<comment type="caution">
    <text evidence="4">The sequence shown here is derived from an EMBL/GenBank/DDBJ whole genome shotgun (WGS) entry which is preliminary data.</text>
</comment>
<accession>A0AAN7GEM2</accession>
<evidence type="ECO:0000256" key="1">
    <source>
        <dbReference type="SAM" id="MobiDB-lite"/>
    </source>
</evidence>
<gene>
    <name evidence="4" type="ORF">SAY87_010488</name>
</gene>
<organism evidence="4 5">
    <name type="scientific">Trapa incisa</name>
    <dbReference type="NCBI Taxonomy" id="236973"/>
    <lineage>
        <taxon>Eukaryota</taxon>
        <taxon>Viridiplantae</taxon>
        <taxon>Streptophyta</taxon>
        <taxon>Embryophyta</taxon>
        <taxon>Tracheophyta</taxon>
        <taxon>Spermatophyta</taxon>
        <taxon>Magnoliopsida</taxon>
        <taxon>eudicotyledons</taxon>
        <taxon>Gunneridae</taxon>
        <taxon>Pentapetalae</taxon>
        <taxon>rosids</taxon>
        <taxon>malvids</taxon>
        <taxon>Myrtales</taxon>
        <taxon>Lythraceae</taxon>
        <taxon>Trapa</taxon>
    </lineage>
</organism>
<evidence type="ECO:0000259" key="3">
    <source>
        <dbReference type="Pfam" id="PF24867"/>
    </source>
</evidence>
<dbReference type="Proteomes" id="UP001345219">
    <property type="component" value="Chromosome 9"/>
</dbReference>
<protein>
    <recommendedName>
        <fullName evidence="3">DUF7733 domain-containing protein</fullName>
    </recommendedName>
</protein>
<keyword evidence="2" id="KW-0472">Membrane</keyword>
<feature type="transmembrane region" description="Helical" evidence="2">
    <location>
        <begin position="147"/>
        <end position="168"/>
    </location>
</feature>
<feature type="transmembrane region" description="Helical" evidence="2">
    <location>
        <begin position="117"/>
        <end position="135"/>
    </location>
</feature>
<keyword evidence="2" id="KW-0812">Transmembrane</keyword>
<reference evidence="4 5" key="1">
    <citation type="journal article" date="2023" name="Hortic Res">
        <title>Pangenome of water caltrop reveals structural variations and asymmetric subgenome divergence after allopolyploidization.</title>
        <authorList>
            <person name="Zhang X."/>
            <person name="Chen Y."/>
            <person name="Wang L."/>
            <person name="Yuan Y."/>
            <person name="Fang M."/>
            <person name="Shi L."/>
            <person name="Lu R."/>
            <person name="Comes H.P."/>
            <person name="Ma Y."/>
            <person name="Chen Y."/>
            <person name="Huang G."/>
            <person name="Zhou Y."/>
            <person name="Zheng Z."/>
            <person name="Qiu Y."/>
        </authorList>
    </citation>
    <scope>NUCLEOTIDE SEQUENCE [LARGE SCALE GENOMIC DNA]</scope>
    <source>
        <tissue evidence="4">Roots</tissue>
    </source>
</reference>
<evidence type="ECO:0000256" key="2">
    <source>
        <dbReference type="SAM" id="Phobius"/>
    </source>
</evidence>
<dbReference type="InterPro" id="IPR056635">
    <property type="entry name" value="DUF7733"/>
</dbReference>
<sequence length="259" mass="28538">MSVGVGPSKHVGLPSKEEEKHEHEQKQPKTKSVRSTRGAVGSQPTSGAKPWFLSLRHVNSLALTVVLAASGTVSSWDLAFVISAALYMLFLSRFAFPTRGPGPEPPAFDPNSRFLRLYVQLGAIVGLYLPIAYILLEGVYQGYKDRIQAAAPHLFLLVAQIFMEGIAFSGRFSAPIRAYVPIIYNSRRISTIIEWLGDEFGNTGSVSSKLCVGRALAVANMAFWSFNLLGFLLPVYLPRVFRIYYSTPSSTFTNDKVKD</sequence>
<feature type="transmembrane region" description="Helical" evidence="2">
    <location>
        <begin position="78"/>
        <end position="96"/>
    </location>
</feature>
<dbReference type="PANTHER" id="PTHR33829:SF1">
    <property type="entry name" value="TRANSMEMBRANE PROTEIN"/>
    <property type="match status" value="1"/>
</dbReference>
<dbReference type="PANTHER" id="PTHR33829">
    <property type="entry name" value="OSJNBA0044M19.10 PROTEIN"/>
    <property type="match status" value="1"/>
</dbReference>
<dbReference type="AlphaFoldDB" id="A0AAN7GEM2"/>
<feature type="compositionally biased region" description="Basic and acidic residues" evidence="1">
    <location>
        <begin position="15"/>
        <end position="27"/>
    </location>
</feature>
<proteinExistence type="predicted"/>
<feature type="domain" description="DUF7733" evidence="3">
    <location>
        <begin position="54"/>
        <end position="245"/>
    </location>
</feature>